<evidence type="ECO:0000256" key="4">
    <source>
        <dbReference type="ARBA" id="ARBA00023004"/>
    </source>
</evidence>
<name>A0A2N3J4C6_AERSO</name>
<dbReference type="Proteomes" id="UP000233526">
    <property type="component" value="Unassembled WGS sequence"/>
</dbReference>
<dbReference type="GO" id="GO:0009060">
    <property type="term" value="P:aerobic respiration"/>
    <property type="evidence" value="ECO:0007669"/>
    <property type="project" value="TreeGrafter"/>
</dbReference>
<gene>
    <name evidence="7" type="ORF">AOX56_11390</name>
</gene>
<dbReference type="AlphaFoldDB" id="A0A2N3J4C6"/>
<dbReference type="EMBL" id="LJZX01000025">
    <property type="protein sequence ID" value="PKQ80834.1"/>
    <property type="molecule type" value="Genomic_DNA"/>
</dbReference>
<evidence type="ECO:0000256" key="2">
    <source>
        <dbReference type="ARBA" id="ARBA00022723"/>
    </source>
</evidence>
<evidence type="ECO:0000313" key="7">
    <source>
        <dbReference type="EMBL" id="PKQ80834.1"/>
    </source>
</evidence>
<organism evidence="7 8">
    <name type="scientific">Aeromonas sobria</name>
    <dbReference type="NCBI Taxonomy" id="646"/>
    <lineage>
        <taxon>Bacteria</taxon>
        <taxon>Pseudomonadati</taxon>
        <taxon>Pseudomonadota</taxon>
        <taxon>Gammaproteobacteria</taxon>
        <taxon>Aeromonadales</taxon>
        <taxon>Aeromonadaceae</taxon>
        <taxon>Aeromonas</taxon>
    </lineage>
</organism>
<protein>
    <submittedName>
        <fullName evidence="7">Formate hydrogenlyase complex iron-sulfur subunit</fullName>
    </submittedName>
</protein>
<dbReference type="NCBIfam" id="NF009053">
    <property type="entry name" value="PRK12387.1"/>
    <property type="match status" value="1"/>
</dbReference>
<dbReference type="GO" id="GO:0016829">
    <property type="term" value="F:lyase activity"/>
    <property type="evidence" value="ECO:0007669"/>
    <property type="project" value="UniProtKB-KW"/>
</dbReference>
<feature type="domain" description="4Fe-4S ferredoxin-type" evidence="6">
    <location>
        <begin position="66"/>
        <end position="95"/>
    </location>
</feature>
<keyword evidence="4" id="KW-0408">Iron</keyword>
<evidence type="ECO:0000256" key="3">
    <source>
        <dbReference type="ARBA" id="ARBA00022737"/>
    </source>
</evidence>
<dbReference type="GO" id="GO:0016020">
    <property type="term" value="C:membrane"/>
    <property type="evidence" value="ECO:0007669"/>
    <property type="project" value="InterPro"/>
</dbReference>
<evidence type="ECO:0000256" key="1">
    <source>
        <dbReference type="ARBA" id="ARBA00022485"/>
    </source>
</evidence>
<dbReference type="InterPro" id="IPR017896">
    <property type="entry name" value="4Fe4S_Fe-S-bd"/>
</dbReference>
<dbReference type="Pfam" id="PF12838">
    <property type="entry name" value="Fer4_7"/>
    <property type="match status" value="1"/>
</dbReference>
<proteinExistence type="predicted"/>
<reference evidence="7 8" key="1">
    <citation type="journal article" date="2017" name="Front. Microbiol.">
        <title>Strong Genomic and Phenotypic Heterogeneity in the Aeromonas sobria Species Complex.</title>
        <authorList>
            <person name="Gauthier J."/>
            <person name="Vincent A.T."/>
            <person name="Charette S.J."/>
            <person name="Derome N."/>
        </authorList>
    </citation>
    <scope>NUCLEOTIDE SEQUENCE [LARGE SCALE GENOMIC DNA]</scope>
    <source>
        <strain evidence="7 8">JF2635</strain>
    </source>
</reference>
<keyword evidence="2" id="KW-0479">Metal-binding</keyword>
<sequence>MIKLFKTILKAGTPTAKYPFAPYEVNRDFRGKPKYQADQCIACAACTKACPANALVMEVDMETGERRWEISMARCIFCGRCEEVCPTHAIALSPEFELAVTNKADLYEEARFALAPCTLCGTYFAPSKLVALVEDTLKQAGTPLATPERLHHCPDCKRKQSMLSQPDSALATPIAAPITTPITTQQEWM</sequence>
<dbReference type="PANTHER" id="PTHR10849">
    <property type="entry name" value="NADH DEHYDROGENASE UBIQUINONE IRON-SULFUR PROTEIN 8, MITOCHONDRIAL"/>
    <property type="match status" value="1"/>
</dbReference>
<dbReference type="PROSITE" id="PS51379">
    <property type="entry name" value="4FE4S_FER_2"/>
    <property type="match status" value="2"/>
</dbReference>
<comment type="caution">
    <text evidence="7">The sequence shown here is derived from an EMBL/GenBank/DDBJ whole genome shotgun (WGS) entry which is preliminary data.</text>
</comment>
<dbReference type="GO" id="GO:0003954">
    <property type="term" value="F:NADH dehydrogenase activity"/>
    <property type="evidence" value="ECO:0007669"/>
    <property type="project" value="TreeGrafter"/>
</dbReference>
<evidence type="ECO:0000313" key="8">
    <source>
        <dbReference type="Proteomes" id="UP000233526"/>
    </source>
</evidence>
<dbReference type="RefSeq" id="WP_101316439.1">
    <property type="nucleotide sequence ID" value="NZ_CAWNSS010000025.1"/>
</dbReference>
<keyword evidence="5" id="KW-0411">Iron-sulfur</keyword>
<dbReference type="InterPro" id="IPR010226">
    <property type="entry name" value="NADH_quinone_OxRdtase_chainI"/>
</dbReference>
<keyword evidence="3" id="KW-0677">Repeat</keyword>
<dbReference type="PANTHER" id="PTHR10849:SF35">
    <property type="entry name" value="FORMATE HYDROGENLYASE SUBUNIT 6-RELATED"/>
    <property type="match status" value="1"/>
</dbReference>
<dbReference type="InterPro" id="IPR017900">
    <property type="entry name" value="4Fe4S_Fe_S_CS"/>
</dbReference>
<feature type="domain" description="4Fe-4S ferredoxin-type" evidence="6">
    <location>
        <begin position="31"/>
        <end position="60"/>
    </location>
</feature>
<evidence type="ECO:0000259" key="6">
    <source>
        <dbReference type="PROSITE" id="PS51379"/>
    </source>
</evidence>
<dbReference type="GO" id="GO:0046872">
    <property type="term" value="F:metal ion binding"/>
    <property type="evidence" value="ECO:0007669"/>
    <property type="project" value="UniProtKB-KW"/>
</dbReference>
<dbReference type="Gene3D" id="3.30.70.3270">
    <property type="match status" value="1"/>
</dbReference>
<evidence type="ECO:0000256" key="5">
    <source>
        <dbReference type="ARBA" id="ARBA00023014"/>
    </source>
</evidence>
<accession>A0A2N3J4C6</accession>
<keyword evidence="7" id="KW-0456">Lyase</keyword>
<keyword evidence="1" id="KW-0004">4Fe-4S</keyword>
<dbReference type="GO" id="GO:0051539">
    <property type="term" value="F:4 iron, 4 sulfur cluster binding"/>
    <property type="evidence" value="ECO:0007669"/>
    <property type="project" value="UniProtKB-KW"/>
</dbReference>
<dbReference type="PROSITE" id="PS00198">
    <property type="entry name" value="4FE4S_FER_1"/>
    <property type="match status" value="1"/>
</dbReference>
<dbReference type="SUPFAM" id="SSF54862">
    <property type="entry name" value="4Fe-4S ferredoxins"/>
    <property type="match status" value="1"/>
</dbReference>